<name>B3T268_9ZZZZ</name>
<dbReference type="EMBL" id="EU016582">
    <property type="protein sequence ID" value="ABZ06678.1"/>
    <property type="molecule type" value="Genomic_DNA"/>
</dbReference>
<dbReference type="AlphaFoldDB" id="B3T268"/>
<accession>B3T268</accession>
<reference evidence="1" key="1">
    <citation type="journal article" date="2008" name="ISME J.">
        <title>Genomic patterns of recombination, clonal divergence and environment in marine microbial populations.</title>
        <authorList>
            <person name="Konstantinidis K.T."/>
            <person name="Delong E.F."/>
        </authorList>
    </citation>
    <scope>NUCLEOTIDE SEQUENCE</scope>
</reference>
<evidence type="ECO:0000313" key="1">
    <source>
        <dbReference type="EMBL" id="ABZ06678.1"/>
    </source>
</evidence>
<organism evidence="1">
    <name type="scientific">uncultured marine microorganism HF4000_137B17</name>
    <dbReference type="NCBI Taxonomy" id="455523"/>
    <lineage>
        <taxon>unclassified sequences</taxon>
        <taxon>environmental samples</taxon>
    </lineage>
</organism>
<sequence length="244" mass="26911">MLPCLIPSCDVSRFLLTFVTRKYEFGLMIIQNHTKSPGSNIDPGLIFQTVLKKDLVVGSYQRAEPISNDGSHLFDTRKGGHLAVFFFLVKNLVPVHINLHNTGYAWGDFNRDILAAFSKKLGGHPDRRTVILSRHAVDDLDLKLSFTSHIYLLALLASDSSVAHLRGHSGASFMTKRVYNGQCGVSISLREQLLAGPRFSGYDLGGLAKSYPLLINSSRLNSSLSTQLNWAASLSVTFWASDIT</sequence>
<proteinExistence type="predicted"/>
<protein>
    <submittedName>
        <fullName evidence="1">Uncharacterized protein</fullName>
    </submittedName>
</protein>
<gene>
    <name evidence="1" type="ORF">ALOHA_HF4000137B17ctg1g14</name>
</gene>